<dbReference type="Gene3D" id="3.40.50.300">
    <property type="entry name" value="P-loop containing nucleotide triphosphate hydrolases"/>
    <property type="match status" value="1"/>
</dbReference>
<proteinExistence type="predicted"/>
<dbReference type="EMBL" id="MT142209">
    <property type="protein sequence ID" value="QJA76175.1"/>
    <property type="molecule type" value="Genomic_DNA"/>
</dbReference>
<evidence type="ECO:0000313" key="1">
    <source>
        <dbReference type="EMBL" id="QJA76175.1"/>
    </source>
</evidence>
<sequence length="499" mass="56087">MASEATQLSGGKDLVEAVASFVFDPLGYVCAMFPWEEPGTRLVAEIGPDVWQAEILMDLGVGVERGEGPVQIAVKSGHGVGKTALIAWIIHWFISTRPHPQIVCTANTKTQLETKTWRELAKWNDLAFNGDWFNWSATTFRCLAAPGTWFAAAIPWNKDKSEAFAGTHEEHVLVVFDESSLIDDTIWEVAEGAFTTPGSVWLAMGNPTRNIGRFIECFRRYRHRWRTFTVDSRTAKKADRTKINQWEEDYGEDSDFFRVRVRGLPPRVSSMQFIGQDIVEAAKGRVIHPSSIQKSPIIIGVDVARYGDDKSVIYVRQGLATMEIRKYMATGSQWLMDFAGIVSEAINVWEPDGVFIDEVGLGAGVVDRLRQLGYNDAVGVNGAREPQDKDLYLNKRVECWGRMRDWLKSGGAIPNDQEIIDDLTAIEYGFAGRNQFQLEKKEDMKARGFASPDIADALALTFAYPVQKKSEIQKILPHTRGEQVVRDWDFLEWGIGEAR</sequence>
<dbReference type="AlphaFoldDB" id="A0A6M3K5P6"/>
<dbReference type="Gene3D" id="3.30.420.240">
    <property type="match status" value="1"/>
</dbReference>
<protein>
    <submittedName>
        <fullName evidence="1">Putative terminase</fullName>
    </submittedName>
</protein>
<dbReference type="InterPro" id="IPR027417">
    <property type="entry name" value="P-loop_NTPase"/>
</dbReference>
<accession>A0A6M3K5P6</accession>
<organism evidence="1">
    <name type="scientific">viral metagenome</name>
    <dbReference type="NCBI Taxonomy" id="1070528"/>
    <lineage>
        <taxon>unclassified sequences</taxon>
        <taxon>metagenomes</taxon>
        <taxon>organismal metagenomes</taxon>
    </lineage>
</organism>
<reference evidence="1" key="1">
    <citation type="submission" date="2020-03" db="EMBL/GenBank/DDBJ databases">
        <title>The deep terrestrial virosphere.</title>
        <authorList>
            <person name="Holmfeldt K."/>
            <person name="Nilsson E."/>
            <person name="Simone D."/>
            <person name="Lopez-Fernandez M."/>
            <person name="Wu X."/>
            <person name="de Brujin I."/>
            <person name="Lundin D."/>
            <person name="Andersson A."/>
            <person name="Bertilsson S."/>
            <person name="Dopson M."/>
        </authorList>
    </citation>
    <scope>NUCLEOTIDE SEQUENCE</scope>
    <source>
        <strain evidence="1">MM415A01569</strain>
    </source>
</reference>
<name>A0A6M3K5P6_9ZZZZ</name>
<gene>
    <name evidence="1" type="ORF">MM415A01569_0009</name>
</gene>